<dbReference type="Proteomes" id="UP000642748">
    <property type="component" value="Unassembled WGS sequence"/>
</dbReference>
<sequence>MTVDNPPRYVPYEPPRPTPPADPRRRRVLVAVCCAWALVLLAGGVWYALAGRPTVREQTTAAGAEPTVDRALGQVINAAGTGVVPAITGYDEVTTCAITPVRPGVRYDRVVFLATRPGTESGLLDRIVAGLPHSYRPSAVHPKSGGLTAQRMSADAGDYVQINGSVDRTGLVQVTAGTGCRPRGDLPAPDPTGVPAAADRAAVQRVLDALGVASPHWSTHRLPCGVRTVEAVGVPRQALDALPVPPQPPVVERDDVYAEDPGLLVRTDGDQLTVTLTTGGCAS</sequence>
<proteinExistence type="predicted"/>
<evidence type="ECO:0000313" key="3">
    <source>
        <dbReference type="EMBL" id="GIH12348.1"/>
    </source>
</evidence>
<accession>A0A8J3QJX4</accession>
<dbReference type="RefSeq" id="WP_203916050.1">
    <property type="nucleotide sequence ID" value="NZ_BONZ01000006.1"/>
</dbReference>
<reference evidence="3" key="1">
    <citation type="submission" date="2021-01" db="EMBL/GenBank/DDBJ databases">
        <title>Whole genome shotgun sequence of Rugosimonospora africana NBRC 104875.</title>
        <authorList>
            <person name="Komaki H."/>
            <person name="Tamura T."/>
        </authorList>
    </citation>
    <scope>NUCLEOTIDE SEQUENCE</scope>
    <source>
        <strain evidence="3">NBRC 104875</strain>
    </source>
</reference>
<name>A0A8J3QJX4_9ACTN</name>
<feature type="transmembrane region" description="Helical" evidence="2">
    <location>
        <begin position="28"/>
        <end position="49"/>
    </location>
</feature>
<keyword evidence="2" id="KW-1133">Transmembrane helix</keyword>
<keyword evidence="2" id="KW-0812">Transmembrane</keyword>
<feature type="compositionally biased region" description="Pro residues" evidence="1">
    <location>
        <begin position="8"/>
        <end position="21"/>
    </location>
</feature>
<dbReference type="EMBL" id="BONZ01000006">
    <property type="protein sequence ID" value="GIH12348.1"/>
    <property type="molecule type" value="Genomic_DNA"/>
</dbReference>
<evidence type="ECO:0000256" key="2">
    <source>
        <dbReference type="SAM" id="Phobius"/>
    </source>
</evidence>
<evidence type="ECO:0000256" key="1">
    <source>
        <dbReference type="SAM" id="MobiDB-lite"/>
    </source>
</evidence>
<keyword evidence="4" id="KW-1185">Reference proteome</keyword>
<evidence type="ECO:0000313" key="4">
    <source>
        <dbReference type="Proteomes" id="UP000642748"/>
    </source>
</evidence>
<organism evidence="3 4">
    <name type="scientific">Rugosimonospora africana</name>
    <dbReference type="NCBI Taxonomy" id="556532"/>
    <lineage>
        <taxon>Bacteria</taxon>
        <taxon>Bacillati</taxon>
        <taxon>Actinomycetota</taxon>
        <taxon>Actinomycetes</taxon>
        <taxon>Micromonosporales</taxon>
        <taxon>Micromonosporaceae</taxon>
        <taxon>Rugosimonospora</taxon>
    </lineage>
</organism>
<gene>
    <name evidence="3" type="ORF">Raf01_05200</name>
</gene>
<feature type="region of interest" description="Disordered" evidence="1">
    <location>
        <begin position="1"/>
        <end position="23"/>
    </location>
</feature>
<keyword evidence="2" id="KW-0472">Membrane</keyword>
<comment type="caution">
    <text evidence="3">The sequence shown here is derived from an EMBL/GenBank/DDBJ whole genome shotgun (WGS) entry which is preliminary data.</text>
</comment>
<dbReference type="AlphaFoldDB" id="A0A8J3QJX4"/>
<protein>
    <submittedName>
        <fullName evidence="3">Uncharacterized protein</fullName>
    </submittedName>
</protein>